<dbReference type="Proteomes" id="UP000184286">
    <property type="component" value="Unassembled WGS sequence"/>
</dbReference>
<evidence type="ECO:0000313" key="4">
    <source>
        <dbReference type="Proteomes" id="UP000184286"/>
    </source>
</evidence>
<evidence type="ECO:0000256" key="2">
    <source>
        <dbReference type="SAM" id="Phobius"/>
    </source>
</evidence>
<feature type="transmembrane region" description="Helical" evidence="2">
    <location>
        <begin position="21"/>
        <end position="40"/>
    </location>
</feature>
<feature type="region of interest" description="Disordered" evidence="1">
    <location>
        <begin position="79"/>
        <end position="105"/>
    </location>
</feature>
<dbReference type="EMBL" id="MPOH02000066">
    <property type="protein sequence ID" value="OQD51692.1"/>
    <property type="molecule type" value="Genomic_DNA"/>
</dbReference>
<feature type="transmembrane region" description="Helical" evidence="2">
    <location>
        <begin position="46"/>
        <end position="69"/>
    </location>
</feature>
<reference evidence="4" key="1">
    <citation type="submission" date="2016-11" db="EMBL/GenBank/DDBJ databases">
        <authorList>
            <person name="Schniete J.K."/>
            <person name="Salih T."/>
            <person name="Algora Gallardo L."/>
            <person name="Martinez Fernandez S."/>
            <person name="Herron P.R."/>
        </authorList>
    </citation>
    <scope>NUCLEOTIDE SEQUENCE [LARGE SCALE GENOMIC DNA]</scope>
    <source>
        <strain evidence="4">DSM 41896</strain>
    </source>
</reference>
<reference evidence="3 4" key="2">
    <citation type="submission" date="2017-02" db="EMBL/GenBank/DDBJ databases">
        <title>Draft genome sequence of Streptomyces phaeoluteigriseus type strain DSM41896.</title>
        <authorList>
            <person name="Salih T.S."/>
            <person name="Algora Gallardo L."/>
            <person name="Melo Santos T."/>
            <person name="Filgueira Martinez S."/>
            <person name="Herron P.R."/>
        </authorList>
    </citation>
    <scope>NUCLEOTIDE SEQUENCE [LARGE SCALE GENOMIC DNA]</scope>
    <source>
        <strain evidence="3 4">DSM 41896</strain>
    </source>
</reference>
<evidence type="ECO:0000256" key="1">
    <source>
        <dbReference type="SAM" id="MobiDB-lite"/>
    </source>
</evidence>
<name>A0A1V6MHE5_9ACTN</name>
<evidence type="ECO:0000313" key="3">
    <source>
        <dbReference type="EMBL" id="OQD51692.1"/>
    </source>
</evidence>
<dbReference type="STRING" id="114686.BM536_038670"/>
<proteinExistence type="predicted"/>
<accession>A0A1V6MHE5</accession>
<organism evidence="3 4">
    <name type="scientific">Streptomyces phaeoluteigriseus</name>
    <dbReference type="NCBI Taxonomy" id="114686"/>
    <lineage>
        <taxon>Bacteria</taxon>
        <taxon>Bacillati</taxon>
        <taxon>Actinomycetota</taxon>
        <taxon>Actinomycetes</taxon>
        <taxon>Kitasatosporales</taxon>
        <taxon>Streptomycetaceae</taxon>
        <taxon>Streptomyces</taxon>
        <taxon>Streptomyces aurantiacus group</taxon>
    </lineage>
</organism>
<keyword evidence="2" id="KW-1133">Transmembrane helix</keyword>
<sequence>MASTTDRVMSLRAVRQLRRVRAFYAGGALLWAVLTAWTAWQSPGSRQMWVSALLLAAFSTLLLTASLWLHRLQAAGARRPAHHAASQPAHHAASRRATAPRHAHA</sequence>
<keyword evidence="2" id="KW-0472">Membrane</keyword>
<dbReference type="AlphaFoldDB" id="A0A1V6MHE5"/>
<feature type="compositionally biased region" description="Low complexity" evidence="1">
    <location>
        <begin position="79"/>
        <end position="91"/>
    </location>
</feature>
<keyword evidence="2" id="KW-0812">Transmembrane</keyword>
<feature type="compositionally biased region" description="Basic residues" evidence="1">
    <location>
        <begin position="92"/>
        <end position="105"/>
    </location>
</feature>
<protein>
    <submittedName>
        <fullName evidence="3">Uncharacterized protein</fullName>
    </submittedName>
</protein>
<comment type="caution">
    <text evidence="3">The sequence shown here is derived from an EMBL/GenBank/DDBJ whole genome shotgun (WGS) entry which is preliminary data.</text>
</comment>
<gene>
    <name evidence="3" type="ORF">BM536_038670</name>
</gene>